<comment type="caution">
    <text evidence="2">The sequence shown here is derived from an EMBL/GenBank/DDBJ whole genome shotgun (WGS) entry which is preliminary data.</text>
</comment>
<feature type="domain" description="DUF4485" evidence="1">
    <location>
        <begin position="17"/>
        <end position="81"/>
    </location>
</feature>
<reference evidence="2 3" key="1">
    <citation type="submission" date="2024-05" db="EMBL/GenBank/DDBJ databases">
        <title>Culex pipiens pipiens assembly and annotation.</title>
        <authorList>
            <person name="Alout H."/>
            <person name="Durand T."/>
        </authorList>
    </citation>
    <scope>NUCLEOTIDE SEQUENCE [LARGE SCALE GENOMIC DNA]</scope>
    <source>
        <strain evidence="2">HA-2024</strain>
        <tissue evidence="2">Whole body</tissue>
    </source>
</reference>
<dbReference type="AlphaFoldDB" id="A0ABD1DUY8"/>
<accession>A0ABD1DUY8</accession>
<evidence type="ECO:0000259" key="1">
    <source>
        <dbReference type="Pfam" id="PF14846"/>
    </source>
</evidence>
<dbReference type="Pfam" id="PF14846">
    <property type="entry name" value="DUF4485"/>
    <property type="match status" value="1"/>
</dbReference>
<name>A0ABD1DUY8_CULPP</name>
<dbReference type="Proteomes" id="UP001562425">
    <property type="component" value="Unassembled WGS sequence"/>
</dbReference>
<dbReference type="EMBL" id="JBEHCU010001389">
    <property type="protein sequence ID" value="KAL1403555.1"/>
    <property type="molecule type" value="Genomic_DNA"/>
</dbReference>
<feature type="non-terminal residue" evidence="2">
    <location>
        <position position="144"/>
    </location>
</feature>
<evidence type="ECO:0000313" key="2">
    <source>
        <dbReference type="EMBL" id="KAL1403555.1"/>
    </source>
</evidence>
<sequence length="144" mass="16629">MSTPGKVHLSKPPIDILDEQFAQYLQLAQQLLSMLRSPQDRQIASKYIRRCCPKSGVTRFVHYKRNRNEFFRYFLKVLQSAVETQGHVVQVDDEVPVGADGERTKESCNWSDDRRTYVATKVIPNYATLVYMAVCDDPELGWDN</sequence>
<keyword evidence="3" id="KW-1185">Reference proteome</keyword>
<proteinExistence type="predicted"/>
<dbReference type="InterPro" id="IPR027831">
    <property type="entry name" value="DUF4485"/>
</dbReference>
<evidence type="ECO:0000313" key="3">
    <source>
        <dbReference type="Proteomes" id="UP001562425"/>
    </source>
</evidence>
<organism evidence="2 3">
    <name type="scientific">Culex pipiens pipiens</name>
    <name type="common">Northern house mosquito</name>
    <dbReference type="NCBI Taxonomy" id="38569"/>
    <lineage>
        <taxon>Eukaryota</taxon>
        <taxon>Metazoa</taxon>
        <taxon>Ecdysozoa</taxon>
        <taxon>Arthropoda</taxon>
        <taxon>Hexapoda</taxon>
        <taxon>Insecta</taxon>
        <taxon>Pterygota</taxon>
        <taxon>Neoptera</taxon>
        <taxon>Endopterygota</taxon>
        <taxon>Diptera</taxon>
        <taxon>Nematocera</taxon>
        <taxon>Culicoidea</taxon>
        <taxon>Culicidae</taxon>
        <taxon>Culicinae</taxon>
        <taxon>Culicini</taxon>
        <taxon>Culex</taxon>
        <taxon>Culex</taxon>
    </lineage>
</organism>
<protein>
    <recommendedName>
        <fullName evidence="1">DUF4485 domain-containing protein</fullName>
    </recommendedName>
</protein>
<gene>
    <name evidence="2" type="ORF">pipiens_019313</name>
</gene>